<comment type="caution">
    <text evidence="1">The sequence shown here is derived from an EMBL/GenBank/DDBJ whole genome shotgun (WGS) entry which is preliminary data.</text>
</comment>
<dbReference type="RefSeq" id="WP_163979234.1">
    <property type="nucleotide sequence ID" value="NZ_JAMDNP010000015.1"/>
</dbReference>
<name>A0ABT4GVN4_PAEAL</name>
<reference evidence="1 2" key="1">
    <citation type="submission" date="2022-05" db="EMBL/GenBank/DDBJ databases">
        <title>Genome Sequencing of Bee-Associated Microbes.</title>
        <authorList>
            <person name="Dunlap C."/>
        </authorList>
    </citation>
    <scope>NUCLEOTIDE SEQUENCE [LARGE SCALE GENOMIC DNA]</scope>
    <source>
        <strain evidence="1 2">NRRL B-04010</strain>
    </source>
</reference>
<evidence type="ECO:0000313" key="1">
    <source>
        <dbReference type="EMBL" id="MCY9760633.1"/>
    </source>
</evidence>
<gene>
    <name evidence="1" type="ORF">M5X12_08590</name>
</gene>
<accession>A0ABT4GVN4</accession>
<organism evidence="1 2">
    <name type="scientific">Paenibacillus alvei</name>
    <name type="common">Bacillus alvei</name>
    <dbReference type="NCBI Taxonomy" id="44250"/>
    <lineage>
        <taxon>Bacteria</taxon>
        <taxon>Bacillati</taxon>
        <taxon>Bacillota</taxon>
        <taxon>Bacilli</taxon>
        <taxon>Bacillales</taxon>
        <taxon>Paenibacillaceae</taxon>
        <taxon>Paenibacillus</taxon>
    </lineage>
</organism>
<dbReference type="Proteomes" id="UP001527181">
    <property type="component" value="Unassembled WGS sequence"/>
</dbReference>
<evidence type="ECO:0000313" key="2">
    <source>
        <dbReference type="Proteomes" id="UP001527181"/>
    </source>
</evidence>
<dbReference type="EMBL" id="JAMDNP010000015">
    <property type="protein sequence ID" value="MCY9760633.1"/>
    <property type="molecule type" value="Genomic_DNA"/>
</dbReference>
<protein>
    <submittedName>
        <fullName evidence="1">Uncharacterized protein</fullName>
    </submittedName>
</protein>
<sequence length="71" mass="8075">MGFKSLTTEEEAFLAYSSISRRAAWGNFGFIESLILTVSIKKKLGVKSIREALQLQKRFILENVPKRTVDL</sequence>
<keyword evidence="2" id="KW-1185">Reference proteome</keyword>
<proteinExistence type="predicted"/>